<dbReference type="InterPro" id="IPR036322">
    <property type="entry name" value="WD40_repeat_dom_sf"/>
</dbReference>
<evidence type="ECO:0000256" key="6">
    <source>
        <dbReference type="ARBA" id="ARBA00023274"/>
    </source>
</evidence>
<feature type="region of interest" description="Disordered" evidence="8">
    <location>
        <begin position="415"/>
        <end position="445"/>
    </location>
</feature>
<dbReference type="InterPro" id="IPR051733">
    <property type="entry name" value="WD_repeat_DCAF13/WDSOF1"/>
</dbReference>
<dbReference type="InterPro" id="IPR020472">
    <property type="entry name" value="WD40_PAC1"/>
</dbReference>
<dbReference type="SUPFAM" id="SSF50978">
    <property type="entry name" value="WD40 repeat-like"/>
    <property type="match status" value="1"/>
</dbReference>
<organism evidence="10 11">
    <name type="scientific">Coleophoma cylindrospora</name>
    <dbReference type="NCBI Taxonomy" id="1849047"/>
    <lineage>
        <taxon>Eukaryota</taxon>
        <taxon>Fungi</taxon>
        <taxon>Dikarya</taxon>
        <taxon>Ascomycota</taxon>
        <taxon>Pezizomycotina</taxon>
        <taxon>Leotiomycetes</taxon>
        <taxon>Helotiales</taxon>
        <taxon>Dermateaceae</taxon>
        <taxon>Coleophoma</taxon>
    </lineage>
</organism>
<sequence>MKIKALTRASSAQQTPGSDVSRQPRNLDPALHPFERAREYTRALNATKLERMFAAPFIAQLGNGHVDGVYNMAKDPNSLERFASGSGDGIVKVWDLVSRAETWNVTAHENIVKGLCWTRDKKLLTCAADRTIKLFDPYNTPSGSVPTHTWHGTNAFTSLSHHRSKNSFAVSSGIISIYDLERPTAPAEELRWPTSTDTITNVAFNQTETSVLASCSTDRSVVLYDLRTASPLGKTILKFASNSIAWNPMEAFNFAVANEDHNVYIFDMRKMDRALNVLKDHVAAVMDVEFSPTGEELVTASYDRTVRLWSRMKGHSRDIYHTKRMQRVFSAKWTPDSKYILSGSDDGNIRLWRAQASKREGIKSAKHRQALEYNEALAERYAHMPEIRRIKRHRHIPKVVKKAGEIKSEELKAIKRKEENERKHTKRQFQRRQNEREKMVLAAEK</sequence>
<dbReference type="AlphaFoldDB" id="A0A3D8QTB9"/>
<dbReference type="FunFam" id="2.130.10.10:FF:000743">
    <property type="entry name" value="U3 small nucleolar RNA associated protein"/>
    <property type="match status" value="1"/>
</dbReference>
<dbReference type="InterPro" id="IPR007287">
    <property type="entry name" value="Sof1"/>
</dbReference>
<keyword evidence="4" id="KW-0677">Repeat</keyword>
<dbReference type="PRINTS" id="PR00320">
    <property type="entry name" value="GPROTEINBRPT"/>
</dbReference>
<keyword evidence="3 7" id="KW-0853">WD repeat</keyword>
<dbReference type="Pfam" id="PF00400">
    <property type="entry name" value="WD40"/>
    <property type="match status" value="5"/>
</dbReference>
<dbReference type="PANTHER" id="PTHR22851:SF0">
    <property type="entry name" value="DDB1- AND CUL4-ASSOCIATED FACTOR 13"/>
    <property type="match status" value="1"/>
</dbReference>
<reference evidence="10 11" key="1">
    <citation type="journal article" date="2018" name="IMA Fungus">
        <title>IMA Genome-F 9: Draft genome sequence of Annulohypoxylon stygium, Aspergillus mulundensis, Berkeleyomyces basicola (syn. Thielaviopsis basicola), Ceratocystis smalleyi, two Cercospora beticola strains, Coleophoma cylindrospora, Fusarium fracticaudum, Phialophora cf. hyalina, and Morchella septimelata.</title>
        <authorList>
            <person name="Wingfield B.D."/>
            <person name="Bills G.F."/>
            <person name="Dong Y."/>
            <person name="Huang W."/>
            <person name="Nel W.J."/>
            <person name="Swalarsk-Parry B.S."/>
            <person name="Vaghefi N."/>
            <person name="Wilken P.M."/>
            <person name="An Z."/>
            <person name="de Beer Z.W."/>
            <person name="De Vos L."/>
            <person name="Chen L."/>
            <person name="Duong T.A."/>
            <person name="Gao Y."/>
            <person name="Hammerbacher A."/>
            <person name="Kikkert J.R."/>
            <person name="Li Y."/>
            <person name="Li H."/>
            <person name="Li K."/>
            <person name="Li Q."/>
            <person name="Liu X."/>
            <person name="Ma X."/>
            <person name="Naidoo K."/>
            <person name="Pethybridge S.J."/>
            <person name="Sun J."/>
            <person name="Steenkamp E.T."/>
            <person name="van der Nest M.A."/>
            <person name="van Wyk S."/>
            <person name="Wingfield M.J."/>
            <person name="Xiong C."/>
            <person name="Yue Q."/>
            <person name="Zhang X."/>
        </authorList>
    </citation>
    <scope>NUCLEOTIDE SEQUENCE [LARGE SCALE GENOMIC DNA]</scope>
    <source>
        <strain evidence="10 11">BP6252</strain>
    </source>
</reference>
<evidence type="ECO:0000256" key="2">
    <source>
        <dbReference type="ARBA" id="ARBA00005649"/>
    </source>
</evidence>
<evidence type="ECO:0000313" key="11">
    <source>
        <dbReference type="Proteomes" id="UP000256645"/>
    </source>
</evidence>
<feature type="repeat" description="WD" evidence="7">
    <location>
        <begin position="321"/>
        <end position="362"/>
    </location>
</feature>
<feature type="region of interest" description="Disordered" evidence="8">
    <location>
        <begin position="1"/>
        <end position="31"/>
    </location>
</feature>
<dbReference type="EMBL" id="PDLM01000012">
    <property type="protein sequence ID" value="RDW64910.1"/>
    <property type="molecule type" value="Genomic_DNA"/>
</dbReference>
<evidence type="ECO:0000256" key="7">
    <source>
        <dbReference type="PROSITE-ProRule" id="PRU00221"/>
    </source>
</evidence>
<feature type="repeat" description="WD" evidence="7">
    <location>
        <begin position="62"/>
        <end position="96"/>
    </location>
</feature>
<comment type="caution">
    <text evidence="10">The sequence shown here is derived from an EMBL/GenBank/DDBJ whole genome shotgun (WGS) entry which is preliminary data.</text>
</comment>
<comment type="similarity">
    <text evidence="2">Belongs to the WD repeat DCAF13/WDSOF1 family.</text>
</comment>
<dbReference type="SMART" id="SM00320">
    <property type="entry name" value="WD40"/>
    <property type="match status" value="7"/>
</dbReference>
<name>A0A3D8QTB9_9HELO</name>
<feature type="compositionally biased region" description="Basic and acidic residues" evidence="8">
    <location>
        <begin position="432"/>
        <end position="445"/>
    </location>
</feature>
<dbReference type="InterPro" id="IPR015943">
    <property type="entry name" value="WD40/YVTN_repeat-like_dom_sf"/>
</dbReference>
<dbReference type="OrthoDB" id="10249065at2759"/>
<dbReference type="GO" id="GO:0000462">
    <property type="term" value="P:maturation of SSU-rRNA from tricistronic rRNA transcript (SSU-rRNA, 5.8S rRNA, LSU-rRNA)"/>
    <property type="evidence" value="ECO:0007669"/>
    <property type="project" value="TreeGrafter"/>
</dbReference>
<evidence type="ECO:0000313" key="10">
    <source>
        <dbReference type="EMBL" id="RDW64910.1"/>
    </source>
</evidence>
<comment type="subcellular location">
    <subcellularLocation>
        <location evidence="1">Nucleus</location>
        <location evidence="1">Nucleolus</location>
    </subcellularLocation>
</comment>
<proteinExistence type="inferred from homology"/>
<feature type="repeat" description="WD" evidence="7">
    <location>
        <begin position="278"/>
        <end position="310"/>
    </location>
</feature>
<dbReference type="GO" id="GO:0032040">
    <property type="term" value="C:small-subunit processome"/>
    <property type="evidence" value="ECO:0007669"/>
    <property type="project" value="TreeGrafter"/>
</dbReference>
<evidence type="ECO:0000256" key="1">
    <source>
        <dbReference type="ARBA" id="ARBA00004604"/>
    </source>
</evidence>
<feature type="domain" description="Sof1-like protein" evidence="9">
    <location>
        <begin position="354"/>
        <end position="440"/>
    </location>
</feature>
<dbReference type="FunFam" id="2.130.10.10:FF:000657">
    <property type="entry name" value="U3 small nucleolar RNA associated protein"/>
    <property type="match status" value="1"/>
</dbReference>
<dbReference type="PROSITE" id="PS50294">
    <property type="entry name" value="WD_REPEATS_REGION"/>
    <property type="match status" value="3"/>
</dbReference>
<evidence type="ECO:0000256" key="8">
    <source>
        <dbReference type="SAM" id="MobiDB-lite"/>
    </source>
</evidence>
<evidence type="ECO:0000256" key="3">
    <source>
        <dbReference type="ARBA" id="ARBA00022574"/>
    </source>
</evidence>
<dbReference type="Gene3D" id="2.130.10.10">
    <property type="entry name" value="YVTN repeat-like/Quinoprotein amine dehydrogenase"/>
    <property type="match status" value="2"/>
</dbReference>
<dbReference type="CDD" id="cd00200">
    <property type="entry name" value="WD40"/>
    <property type="match status" value="1"/>
</dbReference>
<keyword evidence="6" id="KW-0687">Ribonucleoprotein</keyword>
<evidence type="ECO:0000256" key="4">
    <source>
        <dbReference type="ARBA" id="ARBA00022737"/>
    </source>
</evidence>
<dbReference type="Pfam" id="PF04158">
    <property type="entry name" value="Sof1"/>
    <property type="match status" value="1"/>
</dbReference>
<feature type="compositionally biased region" description="Polar residues" evidence="8">
    <location>
        <begin position="8"/>
        <end position="24"/>
    </location>
</feature>
<dbReference type="InterPro" id="IPR001680">
    <property type="entry name" value="WD40_rpt"/>
</dbReference>
<keyword evidence="5" id="KW-0539">Nucleus</keyword>
<protein>
    <submittedName>
        <fullName evidence="10">WD40 repeat-like protein</fullName>
    </submittedName>
</protein>
<dbReference type="Proteomes" id="UP000256645">
    <property type="component" value="Unassembled WGS sequence"/>
</dbReference>
<gene>
    <name evidence="10" type="ORF">BP6252_10561</name>
</gene>
<dbReference type="PROSITE" id="PS50082">
    <property type="entry name" value="WD_REPEATS_2"/>
    <property type="match status" value="3"/>
</dbReference>
<accession>A0A3D8QTB9</accession>
<evidence type="ECO:0000259" key="9">
    <source>
        <dbReference type="Pfam" id="PF04158"/>
    </source>
</evidence>
<evidence type="ECO:0000256" key="5">
    <source>
        <dbReference type="ARBA" id="ARBA00023242"/>
    </source>
</evidence>
<keyword evidence="11" id="KW-1185">Reference proteome</keyword>
<dbReference type="PANTHER" id="PTHR22851">
    <property type="entry name" value="U3 SMALL NUCLEOLAR RNA U3 SNORNA ASSOCIATED PROTEIN"/>
    <property type="match status" value="1"/>
</dbReference>
<dbReference type="STRING" id="1849047.A0A3D8QTB9"/>